<dbReference type="SUPFAM" id="SSF51161">
    <property type="entry name" value="Trimeric LpxA-like enzymes"/>
    <property type="match status" value="1"/>
</dbReference>
<evidence type="ECO:0000256" key="16">
    <source>
        <dbReference type="ARBA" id="ARBA00049628"/>
    </source>
</evidence>
<gene>
    <name evidence="17 20" type="primary">glmU</name>
    <name evidence="20" type="ORF">FKZ61_22250</name>
</gene>
<evidence type="ECO:0000256" key="4">
    <source>
        <dbReference type="ARBA" id="ARBA00022679"/>
    </source>
</evidence>
<comment type="pathway">
    <text evidence="17">Nucleotide-sugar biosynthesis; UDP-N-acetyl-alpha-D-glucosamine biosynthesis; N-acetyl-alpha-D-glucosamine 1-phosphate from alpha-D-glucosamine 6-phosphate (route II): step 2/2.</text>
</comment>
<feature type="binding site" evidence="17">
    <location>
        <position position="73"/>
    </location>
    <ligand>
        <name>UDP-N-acetyl-alpha-D-glucosamine</name>
        <dbReference type="ChEBI" id="CHEBI:57705"/>
    </ligand>
</feature>
<accession>A0A540VAU7</accession>
<comment type="cofactor">
    <cofactor evidence="17">
        <name>Mg(2+)</name>
        <dbReference type="ChEBI" id="CHEBI:18420"/>
    </cofactor>
    <text evidence="17">Binds 1 Mg(2+) ion per subunit.</text>
</comment>
<keyword evidence="13 17" id="KW-0961">Cell wall biogenesis/degradation</keyword>
<dbReference type="SUPFAM" id="SSF53448">
    <property type="entry name" value="Nucleotide-diphospho-sugar transferases"/>
    <property type="match status" value="1"/>
</dbReference>
<dbReference type="InterPro" id="IPR050065">
    <property type="entry name" value="GlmU-like"/>
</dbReference>
<feature type="binding site" evidence="17">
    <location>
        <position position="354"/>
    </location>
    <ligand>
        <name>UDP-N-acetyl-alpha-D-glucosamine</name>
        <dbReference type="ChEBI" id="CHEBI:57705"/>
    </ligand>
</feature>
<feature type="region of interest" description="Linker" evidence="17">
    <location>
        <begin position="234"/>
        <end position="254"/>
    </location>
</feature>
<dbReference type="UniPathway" id="UPA00973"/>
<comment type="subunit">
    <text evidence="17">Homotrimer.</text>
</comment>
<keyword evidence="5 17" id="KW-0548">Nucleotidyltransferase</keyword>
<dbReference type="EC" id="2.7.7.23" evidence="17"/>
<dbReference type="AlphaFoldDB" id="A0A540VAU7"/>
<evidence type="ECO:0000256" key="13">
    <source>
        <dbReference type="ARBA" id="ARBA00023316"/>
    </source>
</evidence>
<keyword evidence="10 17" id="KW-0573">Peptidoglycan synthesis</keyword>
<dbReference type="EC" id="2.3.1.157" evidence="17"/>
<keyword evidence="3 17" id="KW-0963">Cytoplasm</keyword>
<feature type="binding site" evidence="17">
    <location>
        <position position="408"/>
    </location>
    <ligand>
        <name>acetyl-CoA</name>
        <dbReference type="ChEBI" id="CHEBI:57288"/>
    </ligand>
</feature>
<evidence type="ECO:0000256" key="15">
    <source>
        <dbReference type="ARBA" id="ARBA00048493"/>
    </source>
</evidence>
<feature type="binding site" evidence="17">
    <location>
        <begin position="101"/>
        <end position="103"/>
    </location>
    <ligand>
        <name>UDP-N-acetyl-alpha-D-glucosamine</name>
        <dbReference type="ChEBI" id="CHEBI:57705"/>
    </ligand>
</feature>
<evidence type="ECO:0000256" key="18">
    <source>
        <dbReference type="SAM" id="MobiDB-lite"/>
    </source>
</evidence>
<dbReference type="GO" id="GO:0009245">
    <property type="term" value="P:lipid A biosynthetic process"/>
    <property type="evidence" value="ECO:0007669"/>
    <property type="project" value="UniProtKB-UniRule"/>
</dbReference>
<dbReference type="InterPro" id="IPR038009">
    <property type="entry name" value="GlmU_C_LbH"/>
</dbReference>
<keyword evidence="8 17" id="KW-0460">Magnesium</keyword>
<evidence type="ECO:0000313" key="20">
    <source>
        <dbReference type="EMBL" id="TQE93213.1"/>
    </source>
</evidence>
<dbReference type="CDD" id="cd03353">
    <property type="entry name" value="LbH_GlmU_C"/>
    <property type="match status" value="1"/>
</dbReference>
<feature type="binding site" evidence="17">
    <location>
        <position position="22"/>
    </location>
    <ligand>
        <name>UDP-N-acetyl-alpha-D-glucosamine</name>
        <dbReference type="ChEBI" id="CHEBI:57705"/>
    </ligand>
</feature>
<evidence type="ECO:0000256" key="3">
    <source>
        <dbReference type="ARBA" id="ARBA00022490"/>
    </source>
</evidence>
<evidence type="ECO:0000256" key="6">
    <source>
        <dbReference type="ARBA" id="ARBA00022723"/>
    </source>
</evidence>
<sequence length="473" mass="50954">MQFASVILAAGFGTRMKSELPKVLHPILGRPMISWAVQAARTVASHSPPVVVVGHGRELVQQTLGNEVLYVVQEELLGTGHAVLQAQPLLEGQADAVLVTYGDMPCLRGETLQALMKLYQQEKDQDARLACAMLTVTRDDPQGFGRILRDAQGNVQAIVEEVDCTPEQREIRELNPSIFCFNAAWLWENLPRIPLSPKGEYYLTDLIGMAVEQGWRVATMPVAVDEVHGINTRLHLAQATDILRRRILERHMLAGVTIVDPATTYVEDTVTIEADVTLLPGCLLQGTTHIGRRSVIGPYSQIIHSQIGEGCRVSYSVVEEAVMEEHCEIGPFGHLRKGAHLAAGVHMGNFGEVKNSYLGPGVKMGHFSYIGDAQVASNVNIGAGTITCNYDGQRKHQTIIEEDAFIGSDTLLVAPVTVGAGARTGAGAVVTRDVPPGTLVYGVPARPPGALRHTRDADVDTSDTGKMDAAAGS</sequence>
<evidence type="ECO:0000259" key="19">
    <source>
        <dbReference type="Pfam" id="PF12804"/>
    </source>
</evidence>
<evidence type="ECO:0000256" key="11">
    <source>
        <dbReference type="ARBA" id="ARBA00023268"/>
    </source>
</evidence>
<keyword evidence="9 17" id="KW-0133">Cell shape</keyword>
<dbReference type="InParanoid" id="A0A540VAU7"/>
<dbReference type="GO" id="GO:0016020">
    <property type="term" value="C:membrane"/>
    <property type="evidence" value="ECO:0007669"/>
    <property type="project" value="GOC"/>
</dbReference>
<feature type="domain" description="MobA-like NTP transferase" evidence="19">
    <location>
        <begin position="6"/>
        <end position="126"/>
    </location>
</feature>
<dbReference type="NCBIfam" id="TIGR01173">
    <property type="entry name" value="glmU"/>
    <property type="match status" value="1"/>
</dbReference>
<dbReference type="GO" id="GO:0008360">
    <property type="term" value="P:regulation of cell shape"/>
    <property type="evidence" value="ECO:0007669"/>
    <property type="project" value="UniProtKB-KW"/>
</dbReference>
<dbReference type="GO" id="GO:0019134">
    <property type="term" value="F:glucosamine-1-phosphate N-acetyltransferase activity"/>
    <property type="evidence" value="ECO:0007669"/>
    <property type="project" value="UniProtKB-UniRule"/>
</dbReference>
<comment type="similarity">
    <text evidence="2 17">In the N-terminal section; belongs to the N-acetylglucosamine-1-phosphate uridyltransferase family.</text>
</comment>
<evidence type="ECO:0000313" key="21">
    <source>
        <dbReference type="Proteomes" id="UP000317371"/>
    </source>
</evidence>
<feature type="region of interest" description="Disordered" evidence="18">
    <location>
        <begin position="445"/>
        <end position="473"/>
    </location>
</feature>
<dbReference type="InterPro" id="IPR005882">
    <property type="entry name" value="Bifunctional_GlmU"/>
</dbReference>
<feature type="binding site" evidence="17">
    <location>
        <position position="231"/>
    </location>
    <ligand>
        <name>UDP-N-acetyl-alpha-D-glucosamine</name>
        <dbReference type="ChEBI" id="CHEBI:57705"/>
    </ligand>
</feature>
<dbReference type="GO" id="GO:0003977">
    <property type="term" value="F:UDP-N-acetylglucosamine diphosphorylase activity"/>
    <property type="evidence" value="ECO:0007669"/>
    <property type="project" value="UniProtKB-UniRule"/>
</dbReference>
<feature type="binding site" evidence="17">
    <location>
        <position position="336"/>
    </location>
    <ligand>
        <name>UDP-N-acetyl-alpha-D-glucosamine</name>
        <dbReference type="ChEBI" id="CHEBI:57705"/>
    </ligand>
</feature>
<feature type="binding site" evidence="17">
    <location>
        <begin position="389"/>
        <end position="390"/>
    </location>
    <ligand>
        <name>acetyl-CoA</name>
        <dbReference type="ChEBI" id="CHEBI:57288"/>
    </ligand>
</feature>
<evidence type="ECO:0000256" key="17">
    <source>
        <dbReference type="HAMAP-Rule" id="MF_01631"/>
    </source>
</evidence>
<dbReference type="InterPro" id="IPR011004">
    <property type="entry name" value="Trimer_LpxA-like_sf"/>
</dbReference>
<dbReference type="EMBL" id="VIGC01000045">
    <property type="protein sequence ID" value="TQE93213.1"/>
    <property type="molecule type" value="Genomic_DNA"/>
</dbReference>
<comment type="catalytic activity">
    <reaction evidence="15 17">
        <text>N-acetyl-alpha-D-glucosamine 1-phosphate + UTP + H(+) = UDP-N-acetyl-alpha-D-glucosamine + diphosphate</text>
        <dbReference type="Rhea" id="RHEA:13509"/>
        <dbReference type="ChEBI" id="CHEBI:15378"/>
        <dbReference type="ChEBI" id="CHEBI:33019"/>
        <dbReference type="ChEBI" id="CHEBI:46398"/>
        <dbReference type="ChEBI" id="CHEBI:57705"/>
        <dbReference type="ChEBI" id="CHEBI:57776"/>
        <dbReference type="EC" id="2.7.7.23"/>
    </reaction>
</comment>
<feature type="binding site" evidence="17">
    <location>
        <position position="383"/>
    </location>
    <ligand>
        <name>acetyl-CoA</name>
        <dbReference type="ChEBI" id="CHEBI:57288"/>
    </ligand>
</feature>
<dbReference type="OrthoDB" id="9775031at2"/>
<protein>
    <recommendedName>
        <fullName evidence="17">Bifunctional protein GlmU</fullName>
    </recommendedName>
    <domain>
        <recommendedName>
            <fullName evidence="17">UDP-N-acetylglucosamine pyrophosphorylase</fullName>
            <ecNumber evidence="17">2.7.7.23</ecNumber>
        </recommendedName>
        <alternativeName>
            <fullName evidence="17">N-acetylglucosamine-1-phosphate uridyltransferase</fullName>
        </alternativeName>
    </domain>
    <domain>
        <recommendedName>
            <fullName evidence="17">Glucosamine-1-phosphate N-acetyltransferase</fullName>
            <ecNumber evidence="17">2.3.1.157</ecNumber>
        </recommendedName>
    </domain>
</protein>
<reference evidence="20 21" key="1">
    <citation type="submission" date="2019-06" db="EMBL/GenBank/DDBJ databases">
        <title>Genome sequence of Litorilinea aerophila BAA-2444.</title>
        <authorList>
            <person name="Maclea K.S."/>
            <person name="Maurais E.G."/>
            <person name="Iannazzi L.C."/>
        </authorList>
    </citation>
    <scope>NUCLEOTIDE SEQUENCE [LARGE SCALE GENOMIC DNA]</scope>
    <source>
        <strain evidence="20 21">ATCC BAA-2444</strain>
    </source>
</reference>
<feature type="binding site" evidence="17">
    <location>
        <position position="380"/>
    </location>
    <ligand>
        <name>UDP-N-acetyl-alpha-D-glucosamine</name>
        <dbReference type="ChEBI" id="CHEBI:57705"/>
    </ligand>
</feature>
<dbReference type="GO" id="GO:0006048">
    <property type="term" value="P:UDP-N-acetylglucosamine biosynthetic process"/>
    <property type="evidence" value="ECO:0007669"/>
    <property type="project" value="UniProtKB-UniPathway"/>
</dbReference>
<evidence type="ECO:0000256" key="2">
    <source>
        <dbReference type="ARBA" id="ARBA00007947"/>
    </source>
</evidence>
<comment type="function">
    <text evidence="16 17">Catalyzes the last two sequential reactions in the de novo biosynthetic pathway for UDP-N-acetylglucosamine (UDP-GlcNAc). The C-terminal domain catalyzes the transfer of acetyl group from acetyl coenzyme A to glucosamine-1-phosphate (GlcN-1-P) to produce N-acetylglucosamine-1-phosphate (GlcNAc-1-P), which is converted into UDP-GlcNAc by the transfer of uridine 5-monophosphate (from uridine 5-triphosphate), a reaction catalyzed by the N-terminal domain.</text>
</comment>
<organism evidence="20 21">
    <name type="scientific">Litorilinea aerophila</name>
    <dbReference type="NCBI Taxonomy" id="1204385"/>
    <lineage>
        <taxon>Bacteria</taxon>
        <taxon>Bacillati</taxon>
        <taxon>Chloroflexota</taxon>
        <taxon>Caldilineae</taxon>
        <taxon>Caldilineales</taxon>
        <taxon>Caldilineaceae</taxon>
        <taxon>Litorilinea</taxon>
    </lineage>
</organism>
<feature type="binding site" evidence="17">
    <location>
        <begin position="8"/>
        <end position="11"/>
    </location>
    <ligand>
        <name>UDP-N-acetyl-alpha-D-glucosamine</name>
        <dbReference type="ChEBI" id="CHEBI:57705"/>
    </ligand>
</feature>
<dbReference type="Gene3D" id="2.160.10.10">
    <property type="entry name" value="Hexapeptide repeat proteins"/>
    <property type="match status" value="1"/>
</dbReference>
<keyword evidence="12 17" id="KW-0012">Acyltransferase</keyword>
<dbReference type="GO" id="GO:0000902">
    <property type="term" value="P:cell morphogenesis"/>
    <property type="evidence" value="ECO:0007669"/>
    <property type="project" value="UniProtKB-UniRule"/>
</dbReference>
<keyword evidence="4 17" id="KW-0808">Transferase</keyword>
<comment type="caution">
    <text evidence="20">The sequence shown here is derived from an EMBL/GenBank/DDBJ whole genome shotgun (WGS) entry which is preliminary data.</text>
</comment>
<evidence type="ECO:0000256" key="1">
    <source>
        <dbReference type="ARBA" id="ARBA00007707"/>
    </source>
</evidence>
<evidence type="ECO:0000256" key="12">
    <source>
        <dbReference type="ARBA" id="ARBA00023315"/>
    </source>
</evidence>
<dbReference type="GO" id="GO:0009252">
    <property type="term" value="P:peptidoglycan biosynthetic process"/>
    <property type="evidence" value="ECO:0007669"/>
    <property type="project" value="UniProtKB-UniRule"/>
</dbReference>
<dbReference type="GO" id="GO:0071555">
    <property type="term" value="P:cell wall organization"/>
    <property type="evidence" value="ECO:0007669"/>
    <property type="project" value="UniProtKB-KW"/>
</dbReference>
<keyword evidence="21" id="KW-1185">Reference proteome</keyword>
<dbReference type="PANTHER" id="PTHR43584">
    <property type="entry name" value="NUCLEOTIDYL TRANSFERASE"/>
    <property type="match status" value="1"/>
</dbReference>
<comment type="caution">
    <text evidence="17">Lacks conserved residue(s) required for the propagation of feature annotation.</text>
</comment>
<feature type="region of interest" description="N-acetyltransferase" evidence="17">
    <location>
        <begin position="255"/>
        <end position="473"/>
    </location>
</feature>
<feature type="binding site" evidence="17">
    <location>
        <position position="103"/>
    </location>
    <ligand>
        <name>Mg(2+)</name>
        <dbReference type="ChEBI" id="CHEBI:18420"/>
    </ligand>
</feature>
<dbReference type="InterPro" id="IPR025877">
    <property type="entry name" value="MobA-like_NTP_Trfase"/>
</dbReference>
<dbReference type="RefSeq" id="WP_141612375.1">
    <property type="nucleotide sequence ID" value="NZ_VIGC02000045.1"/>
</dbReference>
<dbReference type="HAMAP" id="MF_01631">
    <property type="entry name" value="GlmU"/>
    <property type="match status" value="1"/>
</dbReference>
<comment type="catalytic activity">
    <reaction evidence="14 17">
        <text>alpha-D-glucosamine 1-phosphate + acetyl-CoA = N-acetyl-alpha-D-glucosamine 1-phosphate + CoA + H(+)</text>
        <dbReference type="Rhea" id="RHEA:13725"/>
        <dbReference type="ChEBI" id="CHEBI:15378"/>
        <dbReference type="ChEBI" id="CHEBI:57287"/>
        <dbReference type="ChEBI" id="CHEBI:57288"/>
        <dbReference type="ChEBI" id="CHEBI:57776"/>
        <dbReference type="ChEBI" id="CHEBI:58516"/>
        <dbReference type="EC" id="2.3.1.157"/>
    </reaction>
</comment>
<evidence type="ECO:0000256" key="14">
    <source>
        <dbReference type="ARBA" id="ARBA00048247"/>
    </source>
</evidence>
<comment type="similarity">
    <text evidence="1 17">In the C-terminal section; belongs to the transferase hexapeptide repeat family.</text>
</comment>
<evidence type="ECO:0000256" key="8">
    <source>
        <dbReference type="ARBA" id="ARBA00022842"/>
    </source>
</evidence>
<feature type="binding site" evidence="17">
    <location>
        <position position="369"/>
    </location>
    <ligand>
        <name>UDP-N-acetyl-alpha-D-glucosamine</name>
        <dbReference type="ChEBI" id="CHEBI:57705"/>
    </ligand>
</feature>
<keyword evidence="6 17" id="KW-0479">Metal-binding</keyword>
<dbReference type="GO" id="GO:0005737">
    <property type="term" value="C:cytoplasm"/>
    <property type="evidence" value="ECO:0007669"/>
    <property type="project" value="UniProtKB-SubCell"/>
</dbReference>
<feature type="binding site" evidence="17">
    <location>
        <position position="175"/>
    </location>
    <ligand>
        <name>UDP-N-acetyl-alpha-D-glucosamine</name>
        <dbReference type="ChEBI" id="CHEBI:57705"/>
    </ligand>
</feature>
<keyword evidence="7 17" id="KW-0677">Repeat</keyword>
<feature type="binding site" evidence="17">
    <location>
        <position position="231"/>
    </location>
    <ligand>
        <name>Mg(2+)</name>
        <dbReference type="ChEBI" id="CHEBI:18420"/>
    </ligand>
</feature>
<name>A0A540VAU7_9CHLR</name>
<dbReference type="UniPathway" id="UPA00113">
    <property type="reaction ID" value="UER00532"/>
</dbReference>
<feature type="binding site" evidence="17">
    <location>
        <begin position="78"/>
        <end position="79"/>
    </location>
    <ligand>
        <name>UDP-N-acetyl-alpha-D-glucosamine</name>
        <dbReference type="ChEBI" id="CHEBI:57705"/>
    </ligand>
</feature>
<feature type="region of interest" description="Pyrophosphorylase" evidence="17">
    <location>
        <begin position="1"/>
        <end position="233"/>
    </location>
</feature>
<comment type="pathway">
    <text evidence="17">Bacterial outer membrane biogenesis; LPS lipid A biosynthesis.</text>
</comment>
<comment type="subcellular location">
    <subcellularLocation>
        <location evidence="17">Cytoplasm</location>
    </subcellularLocation>
</comment>
<dbReference type="Gene3D" id="3.90.550.10">
    <property type="entry name" value="Spore Coat Polysaccharide Biosynthesis Protein SpsA, Chain A"/>
    <property type="match status" value="1"/>
</dbReference>
<feature type="compositionally biased region" description="Basic and acidic residues" evidence="18">
    <location>
        <begin position="453"/>
        <end position="466"/>
    </location>
</feature>
<dbReference type="PANTHER" id="PTHR43584:SF3">
    <property type="entry name" value="BIFUNCTIONAL PROTEIN GLMU"/>
    <property type="match status" value="1"/>
</dbReference>
<dbReference type="Proteomes" id="UP000317371">
    <property type="component" value="Unassembled WGS sequence"/>
</dbReference>
<feature type="active site" description="Proton acceptor" evidence="17">
    <location>
        <position position="366"/>
    </location>
</feature>
<evidence type="ECO:0000256" key="10">
    <source>
        <dbReference type="ARBA" id="ARBA00022984"/>
    </source>
</evidence>
<evidence type="ECO:0000256" key="7">
    <source>
        <dbReference type="ARBA" id="ARBA00022737"/>
    </source>
</evidence>
<dbReference type="Pfam" id="PF12804">
    <property type="entry name" value="NTP_transf_3"/>
    <property type="match status" value="1"/>
</dbReference>
<proteinExistence type="inferred from homology"/>
<dbReference type="CDD" id="cd02540">
    <property type="entry name" value="GT2_GlmU_N_bac"/>
    <property type="match status" value="1"/>
</dbReference>
<dbReference type="InterPro" id="IPR029044">
    <property type="entry name" value="Nucleotide-diphossugar_trans"/>
</dbReference>
<feature type="binding site" evidence="17">
    <location>
        <position position="145"/>
    </location>
    <ligand>
        <name>UDP-N-acetyl-alpha-D-glucosamine</name>
        <dbReference type="ChEBI" id="CHEBI:57705"/>
    </ligand>
</feature>
<feature type="binding site" evidence="17">
    <location>
        <position position="160"/>
    </location>
    <ligand>
        <name>UDP-N-acetyl-alpha-D-glucosamine</name>
        <dbReference type="ChEBI" id="CHEBI:57705"/>
    </ligand>
</feature>
<comment type="pathway">
    <text evidence="17">Nucleotide-sugar biosynthesis; UDP-N-acetyl-alpha-D-glucosamine biosynthesis; UDP-N-acetyl-alpha-D-glucosamine from N-acetyl-alpha-D-glucosamine 1-phosphate: step 1/1.</text>
</comment>
<feature type="binding site" evidence="17">
    <location>
        <position position="426"/>
    </location>
    <ligand>
        <name>acetyl-CoA</name>
        <dbReference type="ChEBI" id="CHEBI:57288"/>
    </ligand>
</feature>
<evidence type="ECO:0000256" key="9">
    <source>
        <dbReference type="ARBA" id="ARBA00022960"/>
    </source>
</evidence>
<dbReference type="FunCoup" id="A0A540VAU7">
    <property type="interactions" value="327"/>
</dbReference>
<keyword evidence="11 17" id="KW-0511">Multifunctional enzyme</keyword>
<evidence type="ECO:0000256" key="5">
    <source>
        <dbReference type="ARBA" id="ARBA00022695"/>
    </source>
</evidence>
<dbReference type="GO" id="GO:0000287">
    <property type="term" value="F:magnesium ion binding"/>
    <property type="evidence" value="ECO:0007669"/>
    <property type="project" value="UniProtKB-UniRule"/>
</dbReference>